<comment type="caution">
    <text evidence="1">The sequence shown here is derived from an EMBL/GenBank/DDBJ whole genome shotgun (WGS) entry which is preliminary data.</text>
</comment>
<evidence type="ECO:0000313" key="1">
    <source>
        <dbReference type="EMBL" id="CAK5056143.1"/>
    </source>
</evidence>
<evidence type="ECO:0000313" key="2">
    <source>
        <dbReference type="Proteomes" id="UP001497535"/>
    </source>
</evidence>
<dbReference type="EMBL" id="CAVMJV010000016">
    <property type="protein sequence ID" value="CAK5056143.1"/>
    <property type="molecule type" value="Genomic_DNA"/>
</dbReference>
<proteinExistence type="predicted"/>
<accession>A0ACB0YP22</accession>
<sequence>MENVELVLAPVHINECHWAMSFVKMQKKEIIVMDSMNNGIAGSTKKDFMNTLLTILMEAADQFSMDIGKREDWTLTELLDVPQQRNGIDCGIFSLLYAYYEVAGRYMDFTQEHISYFRRKICKELLPSQSQLS</sequence>
<reference evidence="1" key="1">
    <citation type="submission" date="2023-11" db="EMBL/GenBank/DDBJ databases">
        <authorList>
            <person name="Poullet M."/>
        </authorList>
    </citation>
    <scope>NUCLEOTIDE SEQUENCE</scope>
    <source>
        <strain evidence="1">E1834</strain>
    </source>
</reference>
<gene>
    <name evidence="1" type="ORF">MENTE1834_LOCUS14826</name>
</gene>
<dbReference type="Proteomes" id="UP001497535">
    <property type="component" value="Unassembled WGS sequence"/>
</dbReference>
<organism evidence="1 2">
    <name type="scientific">Meloidogyne enterolobii</name>
    <name type="common">Root-knot nematode worm</name>
    <name type="synonym">Meloidogyne mayaguensis</name>
    <dbReference type="NCBI Taxonomy" id="390850"/>
    <lineage>
        <taxon>Eukaryota</taxon>
        <taxon>Metazoa</taxon>
        <taxon>Ecdysozoa</taxon>
        <taxon>Nematoda</taxon>
        <taxon>Chromadorea</taxon>
        <taxon>Rhabditida</taxon>
        <taxon>Tylenchina</taxon>
        <taxon>Tylenchomorpha</taxon>
        <taxon>Tylenchoidea</taxon>
        <taxon>Meloidogynidae</taxon>
        <taxon>Meloidogyninae</taxon>
        <taxon>Meloidogyne</taxon>
    </lineage>
</organism>
<protein>
    <submittedName>
        <fullName evidence="1">Uncharacterized protein</fullName>
    </submittedName>
</protein>
<name>A0ACB0YP22_MELEN</name>
<keyword evidence="2" id="KW-1185">Reference proteome</keyword>